<reference evidence="1 2" key="1">
    <citation type="submission" date="2006-07" db="EMBL/GenBank/DDBJ databases">
        <title>Annotation of the draft genome assembly of Chlorobium ferroxidans DSM 13031.</title>
        <authorList>
            <consortium name="US DOE Joint Genome Institute (JGI-ORNL)"/>
            <person name="Larimer F."/>
            <person name="Land M."/>
            <person name="Hauser L."/>
        </authorList>
    </citation>
    <scope>NUCLEOTIDE SEQUENCE [LARGE SCALE GENOMIC DNA]</scope>
    <source>
        <strain evidence="1 2">DSM 13031</strain>
    </source>
</reference>
<dbReference type="Proteomes" id="UP000004162">
    <property type="component" value="Unassembled WGS sequence"/>
</dbReference>
<name>Q0YPZ4_9CHLB</name>
<dbReference type="EMBL" id="AASE01000022">
    <property type="protein sequence ID" value="EAT58336.1"/>
    <property type="molecule type" value="Genomic_DNA"/>
</dbReference>
<sequence>MLNAEHQKVFYLQILTVQTMRSQLSRPNTATNQVRVSTAGPWSGNAAHKTKKYYITTAKRDNYGKLQIQICPASGRRKLSPTPEIISKIISGEIELFVLTTQPDIGIDLKQKVLDNENRYVIDFDKRGIKWTMRDIPVFYDSLHQQLAVEIDRQVYTLDKFFK</sequence>
<keyword evidence="2" id="KW-1185">Reference proteome</keyword>
<dbReference type="AlphaFoldDB" id="Q0YPZ4"/>
<evidence type="ECO:0000313" key="1">
    <source>
        <dbReference type="EMBL" id="EAT58336.1"/>
    </source>
</evidence>
<reference evidence="1 2" key="2">
    <citation type="submission" date="2006-07" db="EMBL/GenBank/DDBJ databases">
        <title>Sequencing of the draft genome and assembly of Chlorobium ferroxidans DSM 13031.</title>
        <authorList>
            <consortium name="US DOE Joint Genome Institute (JGI-PGF)"/>
            <person name="Copeland A."/>
            <person name="Lucas S."/>
            <person name="Lapidus A."/>
            <person name="Barry K."/>
            <person name="Glavina del Rio T."/>
            <person name="Dalin E."/>
            <person name="Tice H."/>
            <person name="Bruce D."/>
            <person name="Pitluck S."/>
            <person name="Richardson P."/>
        </authorList>
    </citation>
    <scope>NUCLEOTIDE SEQUENCE [LARGE SCALE GENOMIC DNA]</scope>
    <source>
        <strain evidence="1 2">DSM 13031</strain>
    </source>
</reference>
<proteinExistence type="predicted"/>
<gene>
    <name evidence="1" type="ORF">CferDRAFT_0384</name>
</gene>
<protein>
    <submittedName>
        <fullName evidence="1">Photosystem P840 reaction center protein PscD</fullName>
    </submittedName>
</protein>
<accession>Q0YPZ4</accession>
<dbReference type="InterPro" id="IPR019608">
    <property type="entry name" value="PSI_P840_PscD"/>
</dbReference>
<organism evidence="1 2">
    <name type="scientific">Chlorobium ferrooxidans DSM 13031</name>
    <dbReference type="NCBI Taxonomy" id="377431"/>
    <lineage>
        <taxon>Bacteria</taxon>
        <taxon>Pseudomonadati</taxon>
        <taxon>Chlorobiota</taxon>
        <taxon>Chlorobiia</taxon>
        <taxon>Chlorobiales</taxon>
        <taxon>Chlorobiaceae</taxon>
        <taxon>Chlorobium/Pelodictyon group</taxon>
        <taxon>Chlorobium</taxon>
    </lineage>
</organism>
<comment type="caution">
    <text evidence="1">The sequence shown here is derived from an EMBL/GenBank/DDBJ whole genome shotgun (WGS) entry which is preliminary data.</text>
</comment>
<evidence type="ECO:0000313" key="2">
    <source>
        <dbReference type="Proteomes" id="UP000004162"/>
    </source>
</evidence>
<dbReference type="Pfam" id="PF10657">
    <property type="entry name" value="RC-P840_PscD"/>
    <property type="match status" value="1"/>
</dbReference>